<evidence type="ECO:0000256" key="4">
    <source>
        <dbReference type="ARBA" id="ARBA00022741"/>
    </source>
</evidence>
<dbReference type="GO" id="GO:0016301">
    <property type="term" value="F:kinase activity"/>
    <property type="evidence" value="ECO:0007669"/>
    <property type="project" value="UniProtKB-KW"/>
</dbReference>
<comment type="caution">
    <text evidence="10">The sequence shown here is derived from an EMBL/GenBank/DDBJ whole genome shotgun (WGS) entry which is preliminary data.</text>
</comment>
<dbReference type="Gene3D" id="1.10.510.10">
    <property type="entry name" value="Transferase(Phosphotransferase) domain 1"/>
    <property type="match status" value="1"/>
</dbReference>
<feature type="region of interest" description="Disordered" evidence="7">
    <location>
        <begin position="386"/>
        <end position="488"/>
    </location>
</feature>
<dbReference type="RefSeq" id="WP_378073405.1">
    <property type="nucleotide sequence ID" value="NZ_JBHSBL010000040.1"/>
</dbReference>
<proteinExistence type="predicted"/>
<dbReference type="SUPFAM" id="SSF56112">
    <property type="entry name" value="Protein kinase-like (PK-like)"/>
    <property type="match status" value="1"/>
</dbReference>
<dbReference type="InterPro" id="IPR011009">
    <property type="entry name" value="Kinase-like_dom_sf"/>
</dbReference>
<dbReference type="PANTHER" id="PTHR43289:SF6">
    <property type="entry name" value="SERINE_THREONINE-PROTEIN KINASE NEKL-3"/>
    <property type="match status" value="1"/>
</dbReference>
<dbReference type="Gene3D" id="3.30.200.20">
    <property type="entry name" value="Phosphorylase Kinase, domain 1"/>
    <property type="match status" value="1"/>
</dbReference>
<dbReference type="CDD" id="cd14014">
    <property type="entry name" value="STKc_PknB_like"/>
    <property type="match status" value="1"/>
</dbReference>
<dbReference type="PROSITE" id="PS00108">
    <property type="entry name" value="PROTEIN_KINASE_ST"/>
    <property type="match status" value="1"/>
</dbReference>
<organism evidence="10 11">
    <name type="scientific">Actinoplanes subglobosus</name>
    <dbReference type="NCBI Taxonomy" id="1547892"/>
    <lineage>
        <taxon>Bacteria</taxon>
        <taxon>Bacillati</taxon>
        <taxon>Actinomycetota</taxon>
        <taxon>Actinomycetes</taxon>
        <taxon>Micromonosporales</taxon>
        <taxon>Micromonosporaceae</taxon>
        <taxon>Actinoplanes</taxon>
    </lineage>
</organism>
<evidence type="ECO:0000313" key="10">
    <source>
        <dbReference type="EMBL" id="MFC4072533.1"/>
    </source>
</evidence>
<keyword evidence="11" id="KW-1185">Reference proteome</keyword>
<keyword evidence="5 10" id="KW-0418">Kinase</keyword>
<keyword evidence="8" id="KW-1133">Transmembrane helix</keyword>
<dbReference type="Proteomes" id="UP001595867">
    <property type="component" value="Unassembled WGS sequence"/>
</dbReference>
<keyword evidence="8" id="KW-0812">Transmembrane</keyword>
<feature type="transmembrane region" description="Helical" evidence="8">
    <location>
        <begin position="360"/>
        <end position="381"/>
    </location>
</feature>
<dbReference type="EMBL" id="JBHSBL010000040">
    <property type="protein sequence ID" value="MFC4072533.1"/>
    <property type="molecule type" value="Genomic_DNA"/>
</dbReference>
<evidence type="ECO:0000256" key="8">
    <source>
        <dbReference type="SAM" id="Phobius"/>
    </source>
</evidence>
<evidence type="ECO:0000313" key="11">
    <source>
        <dbReference type="Proteomes" id="UP001595867"/>
    </source>
</evidence>
<reference evidence="11" key="1">
    <citation type="journal article" date="2019" name="Int. J. Syst. Evol. Microbiol.">
        <title>The Global Catalogue of Microorganisms (GCM) 10K type strain sequencing project: providing services to taxonomists for standard genome sequencing and annotation.</title>
        <authorList>
            <consortium name="The Broad Institute Genomics Platform"/>
            <consortium name="The Broad Institute Genome Sequencing Center for Infectious Disease"/>
            <person name="Wu L."/>
            <person name="Ma J."/>
        </authorList>
    </citation>
    <scope>NUCLEOTIDE SEQUENCE [LARGE SCALE GENOMIC DNA]</scope>
    <source>
        <strain evidence="11">TBRC 5832</strain>
    </source>
</reference>
<evidence type="ECO:0000256" key="2">
    <source>
        <dbReference type="ARBA" id="ARBA00022527"/>
    </source>
</evidence>
<name>A0ABV8JAV0_9ACTN</name>
<gene>
    <name evidence="10" type="ORF">ACFO0C_47040</name>
</gene>
<dbReference type="SMART" id="SM00220">
    <property type="entry name" value="S_TKc"/>
    <property type="match status" value="1"/>
</dbReference>
<dbReference type="InterPro" id="IPR000719">
    <property type="entry name" value="Prot_kinase_dom"/>
</dbReference>
<evidence type="ECO:0000256" key="6">
    <source>
        <dbReference type="ARBA" id="ARBA00022840"/>
    </source>
</evidence>
<keyword evidence="8" id="KW-0472">Membrane</keyword>
<dbReference type="Pfam" id="PF00069">
    <property type="entry name" value="Pkinase"/>
    <property type="match status" value="1"/>
</dbReference>
<evidence type="ECO:0000256" key="7">
    <source>
        <dbReference type="SAM" id="MobiDB-lite"/>
    </source>
</evidence>
<evidence type="ECO:0000259" key="9">
    <source>
        <dbReference type="PROSITE" id="PS50011"/>
    </source>
</evidence>
<keyword evidence="4" id="KW-0547">Nucleotide-binding</keyword>
<protein>
    <recommendedName>
        <fullName evidence="1">non-specific serine/threonine protein kinase</fullName>
        <ecNumber evidence="1">2.7.11.1</ecNumber>
    </recommendedName>
</protein>
<keyword evidence="3" id="KW-0808">Transferase</keyword>
<sequence length="488" mass="50630">MLSAGSLLDNRYRLDDRVATGGMGDVWRGTDVVLGRTVAVKVLRTAMLEDPEFAARFYGEARMMAAFRHPGVVEVYDYASDGDYEGPEQVAYLVMAYVEGNPLSSRVKEGPLGVAETMAIVAQAADALHAAHENGIVHRDVKPGNLIVKPTGAVILVDFGVARSNAMTSVTGLNAIVGTALYMAPEQVAKGNLTPATDIYALGAVAYHCIAGRPPFDGDNALQVALRHLEDDPDPLPDHVPYEVQDLIARAMAKQPADRFQSAAEFAEAAFAVAGPIDWKRLTGTSMNAPVSPARVGTGAYPAARYPSGAYPVTGYPGGQHPTAPISPAGPRQALPAQRSVAAPAPFPVPRPGQSPIQRVLMFAILGLFVLAGGLGVAFAMMDETPPGAKGDQGNTAPRGNEPAPVDSELPSDEPTPAESEEVVVTPTKTTRTKNPSASASASASPSPSVSSASPSPSPSPSKTTESPSPSPSPETSTTPVTPPDAGT</sequence>
<evidence type="ECO:0000256" key="5">
    <source>
        <dbReference type="ARBA" id="ARBA00022777"/>
    </source>
</evidence>
<feature type="compositionally biased region" description="Low complexity" evidence="7">
    <location>
        <begin position="436"/>
        <end position="480"/>
    </location>
</feature>
<keyword evidence="2" id="KW-0723">Serine/threonine-protein kinase</keyword>
<evidence type="ECO:0000256" key="1">
    <source>
        <dbReference type="ARBA" id="ARBA00012513"/>
    </source>
</evidence>
<keyword evidence="6" id="KW-0067">ATP-binding</keyword>
<dbReference type="PROSITE" id="PS50011">
    <property type="entry name" value="PROTEIN_KINASE_DOM"/>
    <property type="match status" value="1"/>
</dbReference>
<dbReference type="InterPro" id="IPR008271">
    <property type="entry name" value="Ser/Thr_kinase_AS"/>
</dbReference>
<feature type="domain" description="Protein kinase" evidence="9">
    <location>
        <begin position="12"/>
        <end position="271"/>
    </location>
</feature>
<dbReference type="PANTHER" id="PTHR43289">
    <property type="entry name" value="MITOGEN-ACTIVATED PROTEIN KINASE KINASE KINASE 20-RELATED"/>
    <property type="match status" value="1"/>
</dbReference>
<accession>A0ABV8JAV0</accession>
<evidence type="ECO:0000256" key="3">
    <source>
        <dbReference type="ARBA" id="ARBA00022679"/>
    </source>
</evidence>
<dbReference type="EC" id="2.7.11.1" evidence="1"/>
<feature type="region of interest" description="Disordered" evidence="7">
    <location>
        <begin position="315"/>
        <end position="348"/>
    </location>
</feature>